<evidence type="ECO:0000256" key="2">
    <source>
        <dbReference type="ARBA" id="ARBA00022630"/>
    </source>
</evidence>
<evidence type="ECO:0000313" key="5">
    <source>
        <dbReference type="EMBL" id="MEB3031849.1"/>
    </source>
</evidence>
<keyword evidence="2" id="KW-0285">Flavoprotein</keyword>
<reference evidence="5 6" key="1">
    <citation type="submission" date="2023-12" db="EMBL/GenBank/DDBJ databases">
        <title>Description of new species of Mycobacterium terrae complex isolated from sewage at the Sao Paulo Zoological Park Foundation in Brazil.</title>
        <authorList>
            <person name="Romagnoli C.L."/>
            <person name="Conceicao E.C."/>
            <person name="Machado E."/>
            <person name="Barreto L.B.P.F."/>
            <person name="Sharma A."/>
            <person name="Silva N.M."/>
            <person name="Marques L.E."/>
            <person name="Juliana M.A."/>
            <person name="Lourenco M.C.S."/>
            <person name="Digiampietri L.A."/>
            <person name="Suffys P.N."/>
            <person name="Viana-Niero C."/>
        </authorList>
    </citation>
    <scope>NUCLEOTIDE SEQUENCE [LARGE SCALE GENOMIC DNA]</scope>
    <source>
        <strain evidence="5 6">MYC340</strain>
    </source>
</reference>
<accession>A0ABU5XV36</accession>
<dbReference type="PANTHER" id="PTHR42877">
    <property type="entry name" value="L-ORNITHINE N(5)-MONOOXYGENASE-RELATED"/>
    <property type="match status" value="1"/>
</dbReference>
<dbReference type="EMBL" id="JAYJJU010000007">
    <property type="protein sequence ID" value="MEB3031849.1"/>
    <property type="molecule type" value="Genomic_DNA"/>
</dbReference>
<dbReference type="Proteomes" id="UP001298593">
    <property type="component" value="Unassembled WGS sequence"/>
</dbReference>
<dbReference type="PRINTS" id="PR00419">
    <property type="entry name" value="ADXRDTASE"/>
</dbReference>
<organism evidence="5 6">
    <name type="scientific">[Mycobacterium] nativiensis</name>
    <dbReference type="NCBI Taxonomy" id="2855503"/>
    <lineage>
        <taxon>Bacteria</taxon>
        <taxon>Bacillati</taxon>
        <taxon>Actinomycetota</taxon>
        <taxon>Actinomycetes</taxon>
        <taxon>Mycobacteriales</taxon>
        <taxon>Mycobacteriaceae</taxon>
        <taxon>Mycolicibacter</taxon>
    </lineage>
</organism>
<evidence type="ECO:0000256" key="4">
    <source>
        <dbReference type="ARBA" id="ARBA00023002"/>
    </source>
</evidence>
<evidence type="ECO:0000256" key="3">
    <source>
        <dbReference type="ARBA" id="ARBA00022827"/>
    </source>
</evidence>
<dbReference type="InterPro" id="IPR036188">
    <property type="entry name" value="FAD/NAD-bd_sf"/>
</dbReference>
<keyword evidence="3" id="KW-0274">FAD</keyword>
<comment type="caution">
    <text evidence="5">The sequence shown here is derived from an EMBL/GenBank/DDBJ whole genome shotgun (WGS) entry which is preliminary data.</text>
</comment>
<dbReference type="EC" id="1.14.13.-" evidence="5"/>
<name>A0ABU5XV36_9MYCO</name>
<evidence type="ECO:0000313" key="6">
    <source>
        <dbReference type="Proteomes" id="UP001298593"/>
    </source>
</evidence>
<dbReference type="InterPro" id="IPR020946">
    <property type="entry name" value="Flavin_mOase-like"/>
</dbReference>
<dbReference type="PANTHER" id="PTHR42877:SF4">
    <property type="entry name" value="FAD_NAD(P)-BINDING DOMAIN-CONTAINING PROTEIN-RELATED"/>
    <property type="match status" value="1"/>
</dbReference>
<sequence length="509" mass="56113">MSATTTRQTRKPTIAIVGTGFGGLAAAIELRRNGFDDLIIFERSDEVGGVWQANTYPGAACDVPSPYYSFSYEPNPQWPRRFSPQAAILDYLKDVATKYEVRPHIRFGTEIASAVFDDTTTRWTLRTTAGDTVEVDIVISAVGQLSRPSWPAIPGREAFRGESFHSAQWDHSVDLSGKRVVVVGTGASAVQFVPEIQSKVGKLTLVQRSAPYILPRLDTMYSALHQSIFRRLPLTQRAERATWWAVTESLLVAFLYSRPLSRAVQSVSRAHMRRQVRNPDLLRKVWPDYPVGCKRTLFSSNYLPALVQPNVEVVTDRITAITADAVVTADGTSHPADVIIYGTGFAASDFLAPMQITGSNARDLRSQWTDGAHAYLGISVPNFPNLFLMYGPNTNLGSGSVVSMHECQARYIRQAVQHIAATDSPIAVKPEAEAEFDAKTQAKMTNGVWSMCNSWYRAADGRVAANWPGTASEYRWRTAKFDPAAYERVPAVATLGVDDLDEPTVMSGR</sequence>
<dbReference type="InterPro" id="IPR051209">
    <property type="entry name" value="FAD-bind_Monooxygenase_sf"/>
</dbReference>
<keyword evidence="4 5" id="KW-0560">Oxidoreductase</keyword>
<proteinExistence type="inferred from homology"/>
<dbReference type="Pfam" id="PF00743">
    <property type="entry name" value="FMO-like"/>
    <property type="match status" value="1"/>
</dbReference>
<dbReference type="GO" id="GO:0016491">
    <property type="term" value="F:oxidoreductase activity"/>
    <property type="evidence" value="ECO:0007669"/>
    <property type="project" value="UniProtKB-KW"/>
</dbReference>
<dbReference type="RefSeq" id="WP_329780004.1">
    <property type="nucleotide sequence ID" value="NZ_JAYJJU010000007.1"/>
</dbReference>
<keyword evidence="6" id="KW-1185">Reference proteome</keyword>
<dbReference type="SUPFAM" id="SSF51905">
    <property type="entry name" value="FAD/NAD(P)-binding domain"/>
    <property type="match status" value="1"/>
</dbReference>
<dbReference type="Gene3D" id="3.50.50.60">
    <property type="entry name" value="FAD/NAD(P)-binding domain"/>
    <property type="match status" value="2"/>
</dbReference>
<evidence type="ECO:0000256" key="1">
    <source>
        <dbReference type="ARBA" id="ARBA00010139"/>
    </source>
</evidence>
<comment type="similarity">
    <text evidence="1">Belongs to the FAD-binding monooxygenase family.</text>
</comment>
<gene>
    <name evidence="5" type="ORF">KV113_09790</name>
</gene>
<protein>
    <submittedName>
        <fullName evidence="5">NAD(P)/FAD-dependent oxidoreductase</fullName>
        <ecNumber evidence="5">1.14.13.-</ecNumber>
    </submittedName>
</protein>